<dbReference type="GO" id="GO:0030976">
    <property type="term" value="F:thiamine pyrophosphate binding"/>
    <property type="evidence" value="ECO:0007669"/>
    <property type="project" value="InterPro"/>
</dbReference>
<dbReference type="GO" id="GO:0003984">
    <property type="term" value="F:acetolactate synthase activity"/>
    <property type="evidence" value="ECO:0007669"/>
    <property type="project" value="TreeGrafter"/>
</dbReference>
<dbReference type="CDD" id="cd07035">
    <property type="entry name" value="TPP_PYR_POX_like"/>
    <property type="match status" value="1"/>
</dbReference>
<dbReference type="PANTHER" id="PTHR18968">
    <property type="entry name" value="THIAMINE PYROPHOSPHATE ENZYMES"/>
    <property type="match status" value="1"/>
</dbReference>
<dbReference type="InterPro" id="IPR029061">
    <property type="entry name" value="THDP-binding"/>
</dbReference>
<dbReference type="FunFam" id="3.40.50.970:FF:000007">
    <property type="entry name" value="Acetolactate synthase"/>
    <property type="match status" value="1"/>
</dbReference>
<gene>
    <name evidence="3" type="ORF">METZ01_LOCUS445659</name>
</gene>
<evidence type="ECO:0000256" key="1">
    <source>
        <dbReference type="ARBA" id="ARBA00007812"/>
    </source>
</evidence>
<dbReference type="SUPFAM" id="SSF52467">
    <property type="entry name" value="DHS-like NAD/FAD-binding domain"/>
    <property type="match status" value="1"/>
</dbReference>
<dbReference type="Gene3D" id="3.40.50.970">
    <property type="match status" value="1"/>
</dbReference>
<dbReference type="EMBL" id="UINC01182537">
    <property type="protein sequence ID" value="SVD92805.1"/>
    <property type="molecule type" value="Genomic_DNA"/>
</dbReference>
<feature type="domain" description="Thiamine pyrophosphate enzyme N-terminal TPP-binding" evidence="2">
    <location>
        <begin position="1"/>
        <end position="117"/>
    </location>
</feature>
<dbReference type="GO" id="GO:0009097">
    <property type="term" value="P:isoleucine biosynthetic process"/>
    <property type="evidence" value="ECO:0007669"/>
    <property type="project" value="TreeGrafter"/>
</dbReference>
<dbReference type="Pfam" id="PF02776">
    <property type="entry name" value="TPP_enzyme_N"/>
    <property type="match status" value="1"/>
</dbReference>
<name>A0A382ZCI1_9ZZZZ</name>
<dbReference type="GO" id="GO:0050660">
    <property type="term" value="F:flavin adenine dinucleotide binding"/>
    <property type="evidence" value="ECO:0007669"/>
    <property type="project" value="TreeGrafter"/>
</dbReference>
<dbReference type="AlphaFoldDB" id="A0A382ZCI1"/>
<sequence>MTGVELFVQILKSWDVPFVATLCGHGMDGIDEACHRAGLPLVDVRNEQAAGYMAEAYGRFTGRIGVCAVSSGVAHANGLTGVLNALFDGAPMLLITGCGPTETIGQGHFQDFDQVGMAASVCKFTAMIFRPDHIPHILHTACNTAVNGRPGPVHITFPINIQASEVDPDVIKGYEKRPDRISASGDADLVDKAALMISCAKRPLLIAGGGVHYA</sequence>
<feature type="non-terminal residue" evidence="3">
    <location>
        <position position="214"/>
    </location>
</feature>
<comment type="similarity">
    <text evidence="1">Belongs to the TPP enzyme family.</text>
</comment>
<evidence type="ECO:0000259" key="2">
    <source>
        <dbReference type="Pfam" id="PF02776"/>
    </source>
</evidence>
<dbReference type="InterPro" id="IPR029035">
    <property type="entry name" value="DHS-like_NAD/FAD-binding_dom"/>
</dbReference>
<proteinExistence type="inferred from homology"/>
<reference evidence="3" key="1">
    <citation type="submission" date="2018-05" db="EMBL/GenBank/DDBJ databases">
        <authorList>
            <person name="Lanie J.A."/>
            <person name="Ng W.-L."/>
            <person name="Kazmierczak K.M."/>
            <person name="Andrzejewski T.M."/>
            <person name="Davidsen T.M."/>
            <person name="Wayne K.J."/>
            <person name="Tettelin H."/>
            <person name="Glass J.I."/>
            <person name="Rusch D."/>
            <person name="Podicherti R."/>
            <person name="Tsui H.-C.T."/>
            <person name="Winkler M.E."/>
        </authorList>
    </citation>
    <scope>NUCLEOTIDE SEQUENCE</scope>
</reference>
<dbReference type="GO" id="GO:0009099">
    <property type="term" value="P:L-valine biosynthetic process"/>
    <property type="evidence" value="ECO:0007669"/>
    <property type="project" value="TreeGrafter"/>
</dbReference>
<evidence type="ECO:0000313" key="3">
    <source>
        <dbReference type="EMBL" id="SVD92805.1"/>
    </source>
</evidence>
<dbReference type="PANTHER" id="PTHR18968:SF13">
    <property type="entry name" value="ACETOLACTATE SYNTHASE CATALYTIC SUBUNIT, MITOCHONDRIAL"/>
    <property type="match status" value="1"/>
</dbReference>
<organism evidence="3">
    <name type="scientific">marine metagenome</name>
    <dbReference type="NCBI Taxonomy" id="408172"/>
    <lineage>
        <taxon>unclassified sequences</taxon>
        <taxon>metagenomes</taxon>
        <taxon>ecological metagenomes</taxon>
    </lineage>
</organism>
<dbReference type="GO" id="GO:0005948">
    <property type="term" value="C:acetolactate synthase complex"/>
    <property type="evidence" value="ECO:0007669"/>
    <property type="project" value="TreeGrafter"/>
</dbReference>
<protein>
    <recommendedName>
        <fullName evidence="2">Thiamine pyrophosphate enzyme N-terminal TPP-binding domain-containing protein</fullName>
    </recommendedName>
</protein>
<dbReference type="SUPFAM" id="SSF52518">
    <property type="entry name" value="Thiamin diphosphate-binding fold (THDP-binding)"/>
    <property type="match status" value="1"/>
</dbReference>
<dbReference type="InterPro" id="IPR012001">
    <property type="entry name" value="Thiamin_PyroP_enz_TPP-bd_dom"/>
</dbReference>
<accession>A0A382ZCI1</accession>
<dbReference type="InterPro" id="IPR045229">
    <property type="entry name" value="TPP_enz"/>
</dbReference>